<protein>
    <submittedName>
        <fullName evidence="2">Uncharacterized protein</fullName>
    </submittedName>
</protein>
<evidence type="ECO:0000313" key="3">
    <source>
        <dbReference type="Proteomes" id="UP001304243"/>
    </source>
</evidence>
<evidence type="ECO:0000313" key="2">
    <source>
        <dbReference type="EMBL" id="KAK4511080.1"/>
    </source>
</evidence>
<feature type="transmembrane region" description="Helical" evidence="1">
    <location>
        <begin position="228"/>
        <end position="250"/>
    </location>
</feature>
<keyword evidence="1" id="KW-0812">Transmembrane</keyword>
<accession>A0AAN7DAV9</accession>
<evidence type="ECO:0000256" key="1">
    <source>
        <dbReference type="SAM" id="Phobius"/>
    </source>
</evidence>
<dbReference type="Proteomes" id="UP001304243">
    <property type="component" value="Unassembled WGS sequence"/>
</dbReference>
<feature type="transmembrane region" description="Helical" evidence="1">
    <location>
        <begin position="101"/>
        <end position="121"/>
    </location>
</feature>
<sequence length="309" mass="35178">MQHQSASGSFKEELTKTDTVHHDVRYAISGAKPSSSSISTDEESLIETNRLDKNTEERTKLNTYQVIRLYWTYLRPMVLMLVINAGIPLALYYILKIWLSPLVALIISGIPPLLHVFYVFWKKRRVDVLGCIFVAGFIISAVLSAISGDARLTLLRDSTITAVVGALFLLTLVPIRTKWFTVRPIVFLFTQQLMIEQPPVEWKDKEGNDRSMKRSEWIWYNSAFYRKFCYIICGAWGVLLMAEFVAKVIMIKSTLTLDQIVLYSNIMVIVVVVGMTTATLVFSSYLGKRIIKDSEAWAKDNTFDGKVPK</sequence>
<feature type="transmembrane region" description="Helical" evidence="1">
    <location>
        <begin position="77"/>
        <end position="95"/>
    </location>
</feature>
<proteinExistence type="predicted"/>
<dbReference type="EMBL" id="JASEJX010000030">
    <property type="protein sequence ID" value="KAK4511080.1"/>
    <property type="molecule type" value="Genomic_DNA"/>
</dbReference>
<gene>
    <name evidence="2" type="ORF">ATC70_012290</name>
</gene>
<feature type="transmembrane region" description="Helical" evidence="1">
    <location>
        <begin position="262"/>
        <end position="282"/>
    </location>
</feature>
<reference evidence="2 3" key="1">
    <citation type="submission" date="2022-11" db="EMBL/GenBank/DDBJ databases">
        <title>Mucor velutinosus strain NIH1002 WGS.</title>
        <authorList>
            <person name="Subramanian P."/>
            <person name="Mullikin J.C."/>
            <person name="Segre J.A."/>
            <person name="Zelazny A.M."/>
        </authorList>
    </citation>
    <scope>NUCLEOTIDE SEQUENCE [LARGE SCALE GENOMIC DNA]</scope>
    <source>
        <strain evidence="2 3">NIH1002</strain>
    </source>
</reference>
<comment type="caution">
    <text evidence="2">The sequence shown here is derived from an EMBL/GenBank/DDBJ whole genome shotgun (WGS) entry which is preliminary data.</text>
</comment>
<name>A0AAN7DAV9_9FUNG</name>
<keyword evidence="1" id="KW-1133">Transmembrane helix</keyword>
<dbReference type="NCBIfam" id="NF041646">
    <property type="entry name" value="VC0807_fam"/>
    <property type="match status" value="1"/>
</dbReference>
<organism evidence="2 3">
    <name type="scientific">Mucor velutinosus</name>
    <dbReference type="NCBI Taxonomy" id="708070"/>
    <lineage>
        <taxon>Eukaryota</taxon>
        <taxon>Fungi</taxon>
        <taxon>Fungi incertae sedis</taxon>
        <taxon>Mucoromycota</taxon>
        <taxon>Mucoromycotina</taxon>
        <taxon>Mucoromycetes</taxon>
        <taxon>Mucorales</taxon>
        <taxon>Mucorineae</taxon>
        <taxon>Mucoraceae</taxon>
        <taxon>Mucor</taxon>
    </lineage>
</organism>
<dbReference type="RefSeq" id="XP_064677746.1">
    <property type="nucleotide sequence ID" value="XM_064831466.1"/>
</dbReference>
<keyword evidence="1" id="KW-0472">Membrane</keyword>
<keyword evidence="3" id="KW-1185">Reference proteome</keyword>
<feature type="transmembrane region" description="Helical" evidence="1">
    <location>
        <begin position="158"/>
        <end position="175"/>
    </location>
</feature>
<dbReference type="AlphaFoldDB" id="A0AAN7DAV9"/>
<dbReference type="GeneID" id="89955976"/>
<feature type="transmembrane region" description="Helical" evidence="1">
    <location>
        <begin position="128"/>
        <end position="146"/>
    </location>
</feature>